<dbReference type="GO" id="GO:0090374">
    <property type="term" value="P:oligopeptide export from mitochondrion"/>
    <property type="evidence" value="ECO:0007669"/>
    <property type="project" value="TreeGrafter"/>
</dbReference>
<organism evidence="8 9">
    <name type="scientific">Dendrobium nobile</name>
    <name type="common">Orchid</name>
    <dbReference type="NCBI Taxonomy" id="94219"/>
    <lineage>
        <taxon>Eukaryota</taxon>
        <taxon>Viridiplantae</taxon>
        <taxon>Streptophyta</taxon>
        <taxon>Embryophyta</taxon>
        <taxon>Tracheophyta</taxon>
        <taxon>Spermatophyta</taxon>
        <taxon>Magnoliopsida</taxon>
        <taxon>Liliopsida</taxon>
        <taxon>Asparagales</taxon>
        <taxon>Orchidaceae</taxon>
        <taxon>Epidendroideae</taxon>
        <taxon>Malaxideae</taxon>
        <taxon>Dendrobiinae</taxon>
        <taxon>Dendrobium</taxon>
    </lineage>
</organism>
<proteinExistence type="predicted"/>
<dbReference type="PANTHER" id="PTHR43394">
    <property type="entry name" value="ATP-DEPENDENT PERMEASE MDL1, MITOCHONDRIAL"/>
    <property type="match status" value="1"/>
</dbReference>
<sequence>MKVGERGVQLSGGEKKQIAIARAIIRSPKILLLDEATSALDTKYEHDIQEAIDNVTIGRTTIVIAHRLSTLRHADTIVVIHSGQVIESGSHNHLISFPDGQYSQLVRLQESQHAVHLLDATETNPPAKSPYSM</sequence>
<dbReference type="InterPro" id="IPR003439">
    <property type="entry name" value="ABC_transporter-like_ATP-bd"/>
</dbReference>
<dbReference type="InterPro" id="IPR027417">
    <property type="entry name" value="P-loop_NTPase"/>
</dbReference>
<dbReference type="EMBL" id="JAGYWB010000012">
    <property type="protein sequence ID" value="KAI0502653.1"/>
    <property type="molecule type" value="Genomic_DNA"/>
</dbReference>
<evidence type="ECO:0000256" key="2">
    <source>
        <dbReference type="ARBA" id="ARBA00022448"/>
    </source>
</evidence>
<evidence type="ECO:0000256" key="6">
    <source>
        <dbReference type="ARBA" id="ARBA00023136"/>
    </source>
</evidence>
<feature type="domain" description="ABC transporter" evidence="7">
    <location>
        <begin position="3"/>
        <end position="38"/>
    </location>
</feature>
<dbReference type="Proteomes" id="UP000829196">
    <property type="component" value="Unassembled WGS sequence"/>
</dbReference>
<dbReference type="Gene3D" id="3.40.50.300">
    <property type="entry name" value="P-loop containing nucleotide triphosphate hydrolases"/>
    <property type="match status" value="1"/>
</dbReference>
<protein>
    <recommendedName>
        <fullName evidence="7">ABC transporter domain-containing protein</fullName>
    </recommendedName>
</protein>
<keyword evidence="6" id="KW-0472">Membrane</keyword>
<dbReference type="GO" id="GO:0005743">
    <property type="term" value="C:mitochondrial inner membrane"/>
    <property type="evidence" value="ECO:0007669"/>
    <property type="project" value="TreeGrafter"/>
</dbReference>
<evidence type="ECO:0000259" key="7">
    <source>
        <dbReference type="Pfam" id="PF00005"/>
    </source>
</evidence>
<dbReference type="Gene3D" id="1.20.1560.10">
    <property type="entry name" value="ABC transporter type 1, transmembrane domain"/>
    <property type="match status" value="1"/>
</dbReference>
<name>A0A8T3B1Q8_DENNO</name>
<dbReference type="GO" id="GO:0015421">
    <property type="term" value="F:ABC-type oligopeptide transporter activity"/>
    <property type="evidence" value="ECO:0007669"/>
    <property type="project" value="TreeGrafter"/>
</dbReference>
<evidence type="ECO:0000256" key="5">
    <source>
        <dbReference type="ARBA" id="ARBA00022989"/>
    </source>
</evidence>
<comment type="caution">
    <text evidence="8">The sequence shown here is derived from an EMBL/GenBank/DDBJ whole genome shotgun (WGS) entry which is preliminary data.</text>
</comment>
<reference evidence="8" key="1">
    <citation type="journal article" date="2022" name="Front. Genet.">
        <title>Chromosome-Scale Assembly of the Dendrobium nobile Genome Provides Insights Into the Molecular Mechanism of the Biosynthesis of the Medicinal Active Ingredient of Dendrobium.</title>
        <authorList>
            <person name="Xu Q."/>
            <person name="Niu S.-C."/>
            <person name="Li K.-L."/>
            <person name="Zheng P.-J."/>
            <person name="Zhang X.-J."/>
            <person name="Jia Y."/>
            <person name="Liu Y."/>
            <person name="Niu Y.-X."/>
            <person name="Yu L.-H."/>
            <person name="Chen D.-F."/>
            <person name="Zhang G.-Q."/>
        </authorList>
    </citation>
    <scope>NUCLEOTIDE SEQUENCE</scope>
    <source>
        <tissue evidence="8">Leaf</tissue>
    </source>
</reference>
<dbReference type="GO" id="GO:0016887">
    <property type="term" value="F:ATP hydrolysis activity"/>
    <property type="evidence" value="ECO:0007669"/>
    <property type="project" value="InterPro"/>
</dbReference>
<keyword evidence="3" id="KW-0812">Transmembrane</keyword>
<evidence type="ECO:0000256" key="4">
    <source>
        <dbReference type="ARBA" id="ARBA00022737"/>
    </source>
</evidence>
<keyword evidence="5" id="KW-1133">Transmembrane helix</keyword>
<dbReference type="Pfam" id="PF00005">
    <property type="entry name" value="ABC_tran"/>
    <property type="match status" value="1"/>
</dbReference>
<dbReference type="OrthoDB" id="6500128at2759"/>
<keyword evidence="4" id="KW-0677">Repeat</keyword>
<comment type="subcellular location">
    <subcellularLocation>
        <location evidence="1">Membrane</location>
        <topology evidence="1">Multi-pass membrane protein</topology>
    </subcellularLocation>
</comment>
<dbReference type="AlphaFoldDB" id="A0A8T3B1Q8"/>
<evidence type="ECO:0000256" key="3">
    <source>
        <dbReference type="ARBA" id="ARBA00022692"/>
    </source>
</evidence>
<evidence type="ECO:0000313" key="9">
    <source>
        <dbReference type="Proteomes" id="UP000829196"/>
    </source>
</evidence>
<dbReference type="PANTHER" id="PTHR43394:SF11">
    <property type="entry name" value="ATP-BINDING CASSETTE TRANSPORTER"/>
    <property type="match status" value="1"/>
</dbReference>
<evidence type="ECO:0000313" key="8">
    <source>
        <dbReference type="EMBL" id="KAI0502653.1"/>
    </source>
</evidence>
<accession>A0A8T3B1Q8</accession>
<evidence type="ECO:0000256" key="1">
    <source>
        <dbReference type="ARBA" id="ARBA00004141"/>
    </source>
</evidence>
<dbReference type="GO" id="GO:0005524">
    <property type="term" value="F:ATP binding"/>
    <property type="evidence" value="ECO:0007669"/>
    <property type="project" value="InterPro"/>
</dbReference>
<dbReference type="SMR" id="A0A8T3B1Q8"/>
<gene>
    <name evidence="8" type="ORF">KFK09_017609</name>
</gene>
<keyword evidence="2" id="KW-0813">Transport</keyword>
<dbReference type="SUPFAM" id="SSF52540">
    <property type="entry name" value="P-loop containing nucleoside triphosphate hydrolases"/>
    <property type="match status" value="1"/>
</dbReference>
<keyword evidence="9" id="KW-1185">Reference proteome</keyword>
<dbReference type="InterPro" id="IPR036640">
    <property type="entry name" value="ABC1_TM_sf"/>
</dbReference>
<dbReference type="InterPro" id="IPR039421">
    <property type="entry name" value="Type_1_exporter"/>
</dbReference>